<keyword evidence="2" id="KW-0472">Membrane</keyword>
<dbReference type="Proteomes" id="UP001165082">
    <property type="component" value="Unassembled WGS sequence"/>
</dbReference>
<sequence length="957" mass="108257">MSDTVFESSSFQKDTKSKLETAMFTTWVNNRINCEVLALKQHRNPFKMDKKKKSDGRKGKMVPLRGDFFNTSQNGAPNATNGLHDLTSELSNKELESVLGGAVTCFTTITGSHSSQSDDGRKIDESSSSGEVVVAPPSIAPELISVNELEANSSGPIAGIVKMDSTSTDESSATPSLFSVDDDEMMKSDSGITTQQATFFERSSPIHLHDVTDERFPETKELTNDKKVSVDDLEMQFMETDLVEYKARILFVLVLTLLGYMGETYMSYTYIIDYVKRVSGGDRVNLLFQDFELMLMHRGYKFAEFELGIRFSSILSVGTLLSWIMAVVLTPNSHHDSVMFFFSFAFLTIMTYFSYNILLLSSYKLVAGCEYIAPPFINLDDTPSYFPFRPLVGFNDLSREGNPIVYATKICLETAYRSVFVLVVVVEVYALQFIRMTLRKHWHLQVCYLYVYLLLFVGLQLKLRSFKQMMTEAVDHLFIANVVTGTFIYVAVMYREKVYNSQAKSKFKDEANAILTIDRIRRSQMLLYTKLQHEVQNAMIAIEGTVAGMLSAVLSNKQVSSEEEEGAMREDEAIAEMRNVLSSVILVKRSIHHHDMIRQINDRTYITRNVWETLHNIVSMLTEGERRIIVTYGEGIERANGKILPTDFLLDADALCFVMADAIRNAKKYGPRGHKVKIFFDYDGEYLTVDCQNMTDDQYEPLTQKRIKNIFAREANQALRGFVSSNLGLPAAYDAARFLPDVVLNFYDNHSDPRFGVEPDFKIVVHFEVKYKCKSRRSEIDDLRLPENLVGFAIDDSLVARRTSALLMERVLKLKKTHVMGKTKQEVLNAVPKILGIEQGYEMAGIVLLDQNIDFADGTRILGTNIAKILHDQGFDGLVVILTANSSRSENALYMKVPGVDCVCGKHMTTTQKKSIIIRTWHSANNNRCRRRKRWNIAQGDLDEMGSVVSSISDGER</sequence>
<proteinExistence type="predicted"/>
<feature type="transmembrane region" description="Helical" evidence="2">
    <location>
        <begin position="307"/>
        <end position="326"/>
    </location>
</feature>
<keyword evidence="4" id="KW-1185">Reference proteome</keyword>
<evidence type="ECO:0000313" key="4">
    <source>
        <dbReference type="Proteomes" id="UP001165082"/>
    </source>
</evidence>
<feature type="transmembrane region" description="Helical" evidence="2">
    <location>
        <begin position="419"/>
        <end position="436"/>
    </location>
</feature>
<reference evidence="3" key="1">
    <citation type="submission" date="2022-07" db="EMBL/GenBank/DDBJ databases">
        <title>Genome analysis of Parmales, a sister group of diatoms, reveals the evolutionary specialization of diatoms from phago-mixotrophs to photoautotrophs.</title>
        <authorList>
            <person name="Ban H."/>
            <person name="Sato S."/>
            <person name="Yoshikawa S."/>
            <person name="Kazumasa Y."/>
            <person name="Nakamura Y."/>
            <person name="Ichinomiya M."/>
            <person name="Saitoh K."/>
            <person name="Sato N."/>
            <person name="Blanc-Mathieu R."/>
            <person name="Endo H."/>
            <person name="Kuwata A."/>
            <person name="Ogata H."/>
        </authorList>
    </citation>
    <scope>NUCLEOTIDE SEQUENCE</scope>
</reference>
<feature type="transmembrane region" description="Helical" evidence="2">
    <location>
        <begin position="249"/>
        <end position="268"/>
    </location>
</feature>
<keyword evidence="2" id="KW-0812">Transmembrane</keyword>
<evidence type="ECO:0000256" key="2">
    <source>
        <dbReference type="SAM" id="Phobius"/>
    </source>
</evidence>
<gene>
    <name evidence="3" type="ORF">TrRE_jg6989</name>
</gene>
<organism evidence="3 4">
    <name type="scientific">Triparma retinervis</name>
    <dbReference type="NCBI Taxonomy" id="2557542"/>
    <lineage>
        <taxon>Eukaryota</taxon>
        <taxon>Sar</taxon>
        <taxon>Stramenopiles</taxon>
        <taxon>Ochrophyta</taxon>
        <taxon>Bolidophyceae</taxon>
        <taxon>Parmales</taxon>
        <taxon>Triparmaceae</taxon>
        <taxon>Triparma</taxon>
    </lineage>
</organism>
<evidence type="ECO:0000256" key="1">
    <source>
        <dbReference type="SAM" id="MobiDB-lite"/>
    </source>
</evidence>
<feature type="transmembrane region" description="Helical" evidence="2">
    <location>
        <begin position="473"/>
        <end position="494"/>
    </location>
</feature>
<evidence type="ECO:0000313" key="3">
    <source>
        <dbReference type="EMBL" id="GMH57801.1"/>
    </source>
</evidence>
<protein>
    <submittedName>
        <fullName evidence="3">Uncharacterized protein</fullName>
    </submittedName>
</protein>
<dbReference type="AlphaFoldDB" id="A0A9W6ZR50"/>
<keyword evidence="2" id="KW-1133">Transmembrane helix</keyword>
<dbReference type="OrthoDB" id="10423592at2759"/>
<feature type="transmembrane region" description="Helical" evidence="2">
    <location>
        <begin position="338"/>
        <end position="358"/>
    </location>
</feature>
<name>A0A9W6ZR50_9STRA</name>
<feature type="region of interest" description="Disordered" evidence="1">
    <location>
        <begin position="47"/>
        <end position="84"/>
    </location>
</feature>
<accession>A0A9W6ZR50</accession>
<feature type="compositionally biased region" description="Basic and acidic residues" evidence="1">
    <location>
        <begin position="116"/>
        <end position="125"/>
    </location>
</feature>
<comment type="caution">
    <text evidence="3">The sequence shown here is derived from an EMBL/GenBank/DDBJ whole genome shotgun (WGS) entry which is preliminary data.</text>
</comment>
<feature type="transmembrane region" description="Helical" evidence="2">
    <location>
        <begin position="442"/>
        <end position="461"/>
    </location>
</feature>
<feature type="compositionally biased region" description="Polar residues" evidence="1">
    <location>
        <begin position="69"/>
        <end position="81"/>
    </location>
</feature>
<dbReference type="EMBL" id="BRXZ01000932">
    <property type="protein sequence ID" value="GMH57801.1"/>
    <property type="molecule type" value="Genomic_DNA"/>
</dbReference>
<feature type="region of interest" description="Disordered" evidence="1">
    <location>
        <begin position="110"/>
        <end position="132"/>
    </location>
</feature>